<dbReference type="SMART" id="SM00733">
    <property type="entry name" value="Mterf"/>
    <property type="match status" value="5"/>
</dbReference>
<dbReference type="GO" id="GO:0000262">
    <property type="term" value="C:mitochondrial chromosome"/>
    <property type="evidence" value="ECO:0007669"/>
    <property type="project" value="EnsemblPlants"/>
</dbReference>
<gene>
    <name evidence="4" type="ORF">KIW84_046356</name>
</gene>
<dbReference type="GO" id="GO:0009735">
    <property type="term" value="P:response to cytokinin"/>
    <property type="evidence" value="ECO:0007669"/>
    <property type="project" value="EnsemblPlants"/>
</dbReference>
<proteinExistence type="inferred from homology"/>
<name>A0A9D5AYK6_PEA</name>
<dbReference type="EMBL" id="JAMSHJ010000004">
    <property type="protein sequence ID" value="KAI5423354.1"/>
    <property type="molecule type" value="Genomic_DNA"/>
</dbReference>
<keyword evidence="3" id="KW-0809">Transit peptide</keyword>
<feature type="non-terminal residue" evidence="4">
    <location>
        <position position="1"/>
    </location>
</feature>
<dbReference type="PANTHER" id="PTHR13068">
    <property type="entry name" value="CGI-12 PROTEIN-RELATED"/>
    <property type="match status" value="1"/>
</dbReference>
<dbReference type="Pfam" id="PF02536">
    <property type="entry name" value="mTERF"/>
    <property type="match status" value="2"/>
</dbReference>
<keyword evidence="2" id="KW-0806">Transcription termination</keyword>
<dbReference type="GO" id="GO:0009733">
    <property type="term" value="P:response to auxin"/>
    <property type="evidence" value="ECO:0007669"/>
    <property type="project" value="EnsemblPlants"/>
</dbReference>
<evidence type="ECO:0008006" key="6">
    <source>
        <dbReference type="Google" id="ProtNLM"/>
    </source>
</evidence>
<dbReference type="InterPro" id="IPR038538">
    <property type="entry name" value="MTERF_sf"/>
</dbReference>
<keyword evidence="5" id="KW-1185">Reference proteome</keyword>
<accession>A0A9D5AYK6</accession>
<dbReference type="FunFam" id="1.25.70.10:FF:000017">
    <property type="entry name" value="Transcription termination factor MTEF18, mitochondrial"/>
    <property type="match status" value="1"/>
</dbReference>
<evidence type="ECO:0000256" key="2">
    <source>
        <dbReference type="ARBA" id="ARBA00022472"/>
    </source>
</evidence>
<dbReference type="GO" id="GO:0003676">
    <property type="term" value="F:nucleic acid binding"/>
    <property type="evidence" value="ECO:0007669"/>
    <property type="project" value="InterPro"/>
</dbReference>
<dbReference type="Gramene" id="Psat04G0635600-T1">
    <property type="protein sequence ID" value="KAI5423354.1"/>
    <property type="gene ID" value="KIW84_046356"/>
</dbReference>
<dbReference type="GO" id="GO:0006353">
    <property type="term" value="P:DNA-templated transcription termination"/>
    <property type="evidence" value="ECO:0007669"/>
    <property type="project" value="UniProtKB-KW"/>
</dbReference>
<evidence type="ECO:0000313" key="4">
    <source>
        <dbReference type="EMBL" id="KAI5423354.1"/>
    </source>
</evidence>
<dbReference type="GO" id="GO:0009737">
    <property type="term" value="P:response to abscisic acid"/>
    <property type="evidence" value="ECO:0007669"/>
    <property type="project" value="EnsemblPlants"/>
</dbReference>
<dbReference type="GO" id="GO:0007005">
    <property type="term" value="P:mitochondrion organization"/>
    <property type="evidence" value="ECO:0007669"/>
    <property type="project" value="EnsemblPlants"/>
</dbReference>
<dbReference type="Proteomes" id="UP001058974">
    <property type="component" value="Chromosome 4"/>
</dbReference>
<dbReference type="Gene3D" id="1.25.70.10">
    <property type="entry name" value="Transcription termination factor 3, mitochondrial"/>
    <property type="match status" value="2"/>
</dbReference>
<dbReference type="GO" id="GO:0009739">
    <property type="term" value="P:response to gibberellin"/>
    <property type="evidence" value="ECO:0007669"/>
    <property type="project" value="EnsemblPlants"/>
</dbReference>
<dbReference type="AlphaFoldDB" id="A0A9D5AYK6"/>
<comment type="caution">
    <text evidence="4">The sequence shown here is derived from an EMBL/GenBank/DDBJ whole genome shotgun (WGS) entry which is preliminary data.</text>
</comment>
<keyword evidence="2" id="KW-0804">Transcription</keyword>
<dbReference type="PANTHER" id="PTHR13068:SF113">
    <property type="entry name" value="TRANSCRIPTION TERMINATION FACTOR MTEF18, MITOCHONDRIAL"/>
    <property type="match status" value="1"/>
</dbReference>
<evidence type="ECO:0000256" key="3">
    <source>
        <dbReference type="ARBA" id="ARBA00022946"/>
    </source>
</evidence>
<sequence length="570" mass="65861">VHRRRTNKHRMRVMLLTLSRHLCTSSKNITATLKFSKTKFPCRYKKATMSQAQLSLTDYLHATRSIPYAFADQISKNSIHSLSNLISKLGSFSSSDFPKKLDKFLRYNPINEFEFFFESIGIQYTQISHLLPHDKFFFSEDGSLLDSACVLCEFGFPWDKLGVLYVESGFVFKMSGTELKGRLCWFQRYGFCNVQIVGICLTFPYVFGVEEGKLVDEIDGLLSELRLVFLDFDLGGSVEGNVHVWHEVCRKIKVFYDLSDAKGKIGELIGRNKHVILEHKEEDLIEKVEYFCRFCVEKEEVGRLILQGSELLNLDLEKPVINMLKLLKHVGMSSKGLGDVRKNYAHALGTIKIENLPNAMRAMGLQEWFFDRIKDGNHMLLVNFIESYPNEEHDKGYQSGLKTIHNARTPTHNMSKLNFMHSNGFGENAMTMDILTHMHGTSEELQKRFDCLLHLGIEFSKLCKIITKQPKVLSQNPETLEKKINFLRQEMGKSLELLDTFPAFICFDLENRIKPRFRFHMWVLEKGLSSKNYSIASMIATSDKNFVGRAFKIHPAAPKHWFEQFYPKKF</sequence>
<reference evidence="4 5" key="1">
    <citation type="journal article" date="2022" name="Nat. Genet.">
        <title>Improved pea reference genome and pan-genome highlight genomic features and evolutionary characteristics.</title>
        <authorList>
            <person name="Yang T."/>
            <person name="Liu R."/>
            <person name="Luo Y."/>
            <person name="Hu S."/>
            <person name="Wang D."/>
            <person name="Wang C."/>
            <person name="Pandey M.K."/>
            <person name="Ge S."/>
            <person name="Xu Q."/>
            <person name="Li N."/>
            <person name="Li G."/>
            <person name="Huang Y."/>
            <person name="Saxena R.K."/>
            <person name="Ji Y."/>
            <person name="Li M."/>
            <person name="Yan X."/>
            <person name="He Y."/>
            <person name="Liu Y."/>
            <person name="Wang X."/>
            <person name="Xiang C."/>
            <person name="Varshney R.K."/>
            <person name="Ding H."/>
            <person name="Gao S."/>
            <person name="Zong X."/>
        </authorList>
    </citation>
    <scope>NUCLEOTIDE SEQUENCE [LARGE SCALE GENOMIC DNA]</scope>
    <source>
        <strain evidence="4 5">cv. Zhongwan 6</strain>
    </source>
</reference>
<comment type="similarity">
    <text evidence="1">Belongs to the mTERF family.</text>
</comment>
<evidence type="ECO:0000256" key="1">
    <source>
        <dbReference type="ARBA" id="ARBA00007692"/>
    </source>
</evidence>
<keyword evidence="2" id="KW-0805">Transcription regulation</keyword>
<evidence type="ECO:0000313" key="5">
    <source>
        <dbReference type="Proteomes" id="UP001058974"/>
    </source>
</evidence>
<dbReference type="InterPro" id="IPR003690">
    <property type="entry name" value="MTERF"/>
</dbReference>
<organism evidence="4 5">
    <name type="scientific">Pisum sativum</name>
    <name type="common">Garden pea</name>
    <name type="synonym">Lathyrus oleraceus</name>
    <dbReference type="NCBI Taxonomy" id="3888"/>
    <lineage>
        <taxon>Eukaryota</taxon>
        <taxon>Viridiplantae</taxon>
        <taxon>Streptophyta</taxon>
        <taxon>Embryophyta</taxon>
        <taxon>Tracheophyta</taxon>
        <taxon>Spermatophyta</taxon>
        <taxon>Magnoliopsida</taxon>
        <taxon>eudicotyledons</taxon>
        <taxon>Gunneridae</taxon>
        <taxon>Pentapetalae</taxon>
        <taxon>rosids</taxon>
        <taxon>fabids</taxon>
        <taxon>Fabales</taxon>
        <taxon>Fabaceae</taxon>
        <taxon>Papilionoideae</taxon>
        <taxon>50 kb inversion clade</taxon>
        <taxon>NPAAA clade</taxon>
        <taxon>Hologalegina</taxon>
        <taxon>IRL clade</taxon>
        <taxon>Fabeae</taxon>
        <taxon>Lathyrus</taxon>
    </lineage>
</organism>
<protein>
    <recommendedName>
        <fullName evidence="6">Transcription termination factor MTEF18, mitochondrial</fullName>
    </recommendedName>
</protein>